<dbReference type="AlphaFoldDB" id="A0AA41XJY4"/>
<comment type="caution">
    <text evidence="1">The sequence shown here is derived from an EMBL/GenBank/DDBJ whole genome shotgun (WGS) entry which is preliminary data.</text>
</comment>
<keyword evidence="2" id="KW-1185">Reference proteome</keyword>
<gene>
    <name evidence="1" type="ORF">N1028_13430</name>
</gene>
<name>A0AA41XJY4_9MICO</name>
<reference evidence="1" key="1">
    <citation type="submission" date="2022-08" db="EMBL/GenBank/DDBJ databases">
        <authorList>
            <person name="Deng Y."/>
            <person name="Han X.-F."/>
            <person name="Zhang Y.-Q."/>
        </authorList>
    </citation>
    <scope>NUCLEOTIDE SEQUENCE</scope>
    <source>
        <strain evidence="1">CPCC 203407</strain>
    </source>
</reference>
<evidence type="ECO:0000313" key="1">
    <source>
        <dbReference type="EMBL" id="MCS5726896.1"/>
    </source>
</evidence>
<organism evidence="1 2">
    <name type="scientific">Herbiconiux oxytropis</name>
    <dbReference type="NCBI Taxonomy" id="2970915"/>
    <lineage>
        <taxon>Bacteria</taxon>
        <taxon>Bacillati</taxon>
        <taxon>Actinomycetota</taxon>
        <taxon>Actinomycetes</taxon>
        <taxon>Micrococcales</taxon>
        <taxon>Microbacteriaceae</taxon>
        <taxon>Herbiconiux</taxon>
    </lineage>
</organism>
<evidence type="ECO:0000313" key="2">
    <source>
        <dbReference type="Proteomes" id="UP001165587"/>
    </source>
</evidence>
<sequence length="92" mass="9897">MSDDESRPMTFLLTINDHSYAVEDPAVAALEARILEAVHLGGAFVDIETGGARERVLITSATTVRINRVPCAVAADDDADLLPDLSFLELDL</sequence>
<dbReference type="Proteomes" id="UP001165587">
    <property type="component" value="Unassembled WGS sequence"/>
</dbReference>
<accession>A0AA41XJY4</accession>
<dbReference type="EMBL" id="JANLCK010000007">
    <property type="protein sequence ID" value="MCS5726896.1"/>
    <property type="molecule type" value="Genomic_DNA"/>
</dbReference>
<dbReference type="RefSeq" id="WP_259529798.1">
    <property type="nucleotide sequence ID" value="NZ_JANLCK010000007.1"/>
</dbReference>
<protein>
    <submittedName>
        <fullName evidence="1">Uncharacterized protein</fullName>
    </submittedName>
</protein>
<proteinExistence type="predicted"/>